<dbReference type="OrthoDB" id="9768329at2"/>
<reference evidence="11 12" key="1">
    <citation type="submission" date="2019-04" db="EMBL/GenBank/DDBJ databases">
        <title>Shimia ponticola sp. nov., isolated from seawater.</title>
        <authorList>
            <person name="Kim Y.-O."/>
            <person name="Yoon J.-H."/>
        </authorList>
    </citation>
    <scope>NUCLEOTIDE SEQUENCE [LARGE SCALE GENOMIC DNA]</scope>
    <source>
        <strain evidence="11 12">MYP11</strain>
    </source>
</reference>
<dbReference type="InterPro" id="IPR050586">
    <property type="entry name" value="CPA3_Na-H_Antiporter_D"/>
</dbReference>
<feature type="transmembrane region" description="Helical" evidence="9">
    <location>
        <begin position="6"/>
        <end position="23"/>
    </location>
</feature>
<dbReference type="InterPro" id="IPR001750">
    <property type="entry name" value="ND/Mrp_TM"/>
</dbReference>
<evidence type="ECO:0000256" key="1">
    <source>
        <dbReference type="ARBA" id="ARBA00002378"/>
    </source>
</evidence>
<evidence type="ECO:0000256" key="6">
    <source>
        <dbReference type="ARBA" id="ARBA00022989"/>
    </source>
</evidence>
<dbReference type="PANTHER" id="PTHR42703:SF1">
    <property type="entry name" value="NA(+)_H(+) ANTIPORTER SUBUNIT D1"/>
    <property type="match status" value="1"/>
</dbReference>
<evidence type="ECO:0000256" key="4">
    <source>
        <dbReference type="ARBA" id="ARBA00022475"/>
    </source>
</evidence>
<gene>
    <name evidence="11" type="ORF">E4Z66_08840</name>
</gene>
<dbReference type="GO" id="GO:0042773">
    <property type="term" value="P:ATP synthesis coupled electron transport"/>
    <property type="evidence" value="ECO:0007669"/>
    <property type="project" value="InterPro"/>
</dbReference>
<feature type="transmembrane region" description="Helical" evidence="9">
    <location>
        <begin position="80"/>
        <end position="102"/>
    </location>
</feature>
<dbReference type="NCBIfam" id="NF009309">
    <property type="entry name" value="PRK12666.1"/>
    <property type="match status" value="1"/>
</dbReference>
<evidence type="ECO:0000313" key="12">
    <source>
        <dbReference type="Proteomes" id="UP000306602"/>
    </source>
</evidence>
<name>A0A4S4NE62_9RHOB</name>
<dbReference type="EMBL" id="SRKY01000002">
    <property type="protein sequence ID" value="THH37035.1"/>
    <property type="molecule type" value="Genomic_DNA"/>
</dbReference>
<feature type="transmembrane region" description="Helical" evidence="9">
    <location>
        <begin position="132"/>
        <end position="150"/>
    </location>
</feature>
<evidence type="ECO:0000313" key="11">
    <source>
        <dbReference type="EMBL" id="THH37035.1"/>
    </source>
</evidence>
<comment type="caution">
    <text evidence="11">The sequence shown here is derived from an EMBL/GenBank/DDBJ whole genome shotgun (WGS) entry which is preliminary data.</text>
</comment>
<feature type="transmembrane region" description="Helical" evidence="9">
    <location>
        <begin position="109"/>
        <end position="126"/>
    </location>
</feature>
<evidence type="ECO:0000256" key="7">
    <source>
        <dbReference type="ARBA" id="ARBA00023136"/>
    </source>
</evidence>
<comment type="subcellular location">
    <subcellularLocation>
        <location evidence="2">Cell membrane</location>
        <topology evidence="2">Multi-pass membrane protein</topology>
    </subcellularLocation>
    <subcellularLocation>
        <location evidence="8">Membrane</location>
        <topology evidence="8">Multi-pass membrane protein</topology>
    </subcellularLocation>
</comment>
<evidence type="ECO:0000256" key="5">
    <source>
        <dbReference type="ARBA" id="ARBA00022692"/>
    </source>
</evidence>
<dbReference type="AlphaFoldDB" id="A0A4S4NE62"/>
<feature type="transmembrane region" description="Helical" evidence="9">
    <location>
        <begin position="204"/>
        <end position="231"/>
    </location>
</feature>
<keyword evidence="5 8" id="KW-0812">Transmembrane</keyword>
<evidence type="ECO:0000256" key="8">
    <source>
        <dbReference type="RuleBase" id="RU000320"/>
    </source>
</evidence>
<keyword evidence="6 9" id="KW-1133">Transmembrane helix</keyword>
<accession>A0A4S4NE62</accession>
<keyword evidence="7 9" id="KW-0472">Membrane</keyword>
<dbReference type="RefSeq" id="WP_136462633.1">
    <property type="nucleotide sequence ID" value="NZ_SRKY01000002.1"/>
</dbReference>
<feature type="transmembrane region" description="Helical" evidence="9">
    <location>
        <begin position="410"/>
        <end position="428"/>
    </location>
</feature>
<feature type="transmembrane region" description="Helical" evidence="9">
    <location>
        <begin position="35"/>
        <end position="60"/>
    </location>
</feature>
<sequence>MMHWIIAPVILPALLAPLIAYVMRHDISLARIASLFGSIGLVAIAIVQTLLVMDGDILVYRLGDWPAPYGIVLVLDHLSALLVLVTSVLGLIVLTHAVATGWDAKGRHFHALFQFQLMGICGAFLTGDVFNLFVFFEVLLIASYGLMIHGGGKQRTRAGLQYIIINLAGSTLFLFGLGVLYATVGTLNIADIALKMQALPADEAALARVAAMLLMMVFAVKAALFPVQFWLPGTYANAPAPVAALFAIMTKVGAYAILRVYTIAFGPGIAATEDIGPDWLFPAALVTVALGAFGVLGARRLMPLIAYSVIGSMGTLMLAIAAFTPEATTAALYYLVHSTFAAAALFLIADLVVSRRKDDLLSPMLPTVQNGLFAALFFGAAIAMAGMPPLSGFLGKLLVLDALRAPGQMAWAWAAILLGSLITIVGFARAGSMVFWRSTGQDMQDPDLMTDQEEMLVTAPSARPWEIAPSMALLGLLAGLAIIAGPLTNYLEKTSAQLFDRESYISTVLDPTGTKIIKKEH</sequence>
<dbReference type="Pfam" id="PF00361">
    <property type="entry name" value="Proton_antipo_M"/>
    <property type="match status" value="1"/>
</dbReference>
<keyword evidence="12" id="KW-1185">Reference proteome</keyword>
<organism evidence="11 12">
    <name type="scientific">Aliishimia ponticola</name>
    <dbReference type="NCBI Taxonomy" id="2499833"/>
    <lineage>
        <taxon>Bacteria</taxon>
        <taxon>Pseudomonadati</taxon>
        <taxon>Pseudomonadota</taxon>
        <taxon>Alphaproteobacteria</taxon>
        <taxon>Rhodobacterales</taxon>
        <taxon>Paracoccaceae</taxon>
        <taxon>Aliishimia</taxon>
    </lineage>
</organism>
<evidence type="ECO:0000259" key="10">
    <source>
        <dbReference type="Pfam" id="PF00361"/>
    </source>
</evidence>
<feature type="transmembrane region" description="Helical" evidence="9">
    <location>
        <begin position="304"/>
        <end position="325"/>
    </location>
</feature>
<keyword evidence="4" id="KW-1003">Cell membrane</keyword>
<comment type="similarity">
    <text evidence="3">Belongs to the CPA3 antiporters (TC 2.A.63) subunit D family.</text>
</comment>
<dbReference type="GO" id="GO:0008137">
    <property type="term" value="F:NADH dehydrogenase (ubiquinone) activity"/>
    <property type="evidence" value="ECO:0007669"/>
    <property type="project" value="InterPro"/>
</dbReference>
<feature type="domain" description="NADH:quinone oxidoreductase/Mrp antiporter transmembrane" evidence="10">
    <location>
        <begin position="127"/>
        <end position="423"/>
    </location>
</feature>
<comment type="function">
    <text evidence="1">NDH-1 shuttles electrons from NADH, via FMN and iron-sulfur (Fe-S) centers, to quinones in the respiratory chain. The immediate electron acceptor for the enzyme in this species is believed to be ubiquinone. Couples the redox reaction to proton translocation (for every two electrons transferred, four hydrogen ions are translocated across the cytoplasmic membrane), and thus conserves the redox energy in a proton gradient.</text>
</comment>
<proteinExistence type="inferred from homology"/>
<evidence type="ECO:0000256" key="3">
    <source>
        <dbReference type="ARBA" id="ARBA00005346"/>
    </source>
</evidence>
<dbReference type="InterPro" id="IPR003918">
    <property type="entry name" value="NADH_UbQ_OxRdtase"/>
</dbReference>
<feature type="transmembrane region" description="Helical" evidence="9">
    <location>
        <begin position="372"/>
        <end position="390"/>
    </location>
</feature>
<evidence type="ECO:0000256" key="9">
    <source>
        <dbReference type="SAM" id="Phobius"/>
    </source>
</evidence>
<dbReference type="PRINTS" id="PR01437">
    <property type="entry name" value="NUOXDRDTASE4"/>
</dbReference>
<feature type="transmembrane region" description="Helical" evidence="9">
    <location>
        <begin position="279"/>
        <end position="297"/>
    </location>
</feature>
<evidence type="ECO:0000256" key="2">
    <source>
        <dbReference type="ARBA" id="ARBA00004651"/>
    </source>
</evidence>
<feature type="transmembrane region" description="Helical" evidence="9">
    <location>
        <begin position="162"/>
        <end position="184"/>
    </location>
</feature>
<protein>
    <submittedName>
        <fullName evidence="11">Monovalent cation/H+ antiporter subunit D</fullName>
    </submittedName>
</protein>
<dbReference type="GO" id="GO:0005886">
    <property type="term" value="C:plasma membrane"/>
    <property type="evidence" value="ECO:0007669"/>
    <property type="project" value="UniProtKB-SubCell"/>
</dbReference>
<dbReference type="Proteomes" id="UP000306602">
    <property type="component" value="Unassembled WGS sequence"/>
</dbReference>
<dbReference type="PANTHER" id="PTHR42703">
    <property type="entry name" value="NADH DEHYDROGENASE"/>
    <property type="match status" value="1"/>
</dbReference>
<feature type="transmembrane region" description="Helical" evidence="9">
    <location>
        <begin position="331"/>
        <end position="352"/>
    </location>
</feature>
<feature type="transmembrane region" description="Helical" evidence="9">
    <location>
        <begin position="243"/>
        <end position="267"/>
    </location>
</feature>